<dbReference type="InterPro" id="IPR012677">
    <property type="entry name" value="Nucleotide-bd_a/b_plait_sf"/>
</dbReference>
<evidence type="ECO:0000259" key="2">
    <source>
        <dbReference type="PROSITE" id="PS50102"/>
    </source>
</evidence>
<dbReference type="Gene3D" id="3.30.70.330">
    <property type="match status" value="1"/>
</dbReference>
<accession>A0A2H0W5J7</accession>
<gene>
    <name evidence="3" type="ORF">COT78_03895</name>
</gene>
<sequence length="99" mass="10977">MEERREDFAPAEPNQKLFIGGLAWAATDEDLNEAFAPFGNVVSASVVKYPDTGRSKGFGFVEYETVEEATKAKEGLDGKEIAGRPIKVDFARPPRKREE</sequence>
<evidence type="ECO:0000313" key="3">
    <source>
        <dbReference type="EMBL" id="PIS07351.1"/>
    </source>
</evidence>
<dbReference type="SUPFAM" id="SSF54928">
    <property type="entry name" value="RNA-binding domain, RBD"/>
    <property type="match status" value="1"/>
</dbReference>
<protein>
    <submittedName>
        <fullName evidence="3">RNA-binding protein</fullName>
    </submittedName>
</protein>
<dbReference type="AlphaFoldDB" id="A0A2H0W5J7"/>
<dbReference type="GO" id="GO:0003723">
    <property type="term" value="F:RNA binding"/>
    <property type="evidence" value="ECO:0007669"/>
    <property type="project" value="UniProtKB-KW"/>
</dbReference>
<dbReference type="Proteomes" id="UP000231382">
    <property type="component" value="Unassembled WGS sequence"/>
</dbReference>
<comment type="caution">
    <text evidence="3">The sequence shown here is derived from an EMBL/GenBank/DDBJ whole genome shotgun (WGS) entry which is preliminary data.</text>
</comment>
<dbReference type="InterPro" id="IPR035979">
    <property type="entry name" value="RBD_domain_sf"/>
</dbReference>
<dbReference type="PANTHER" id="PTHR48027">
    <property type="entry name" value="HETEROGENEOUS NUCLEAR RIBONUCLEOPROTEIN 87F-RELATED"/>
    <property type="match status" value="1"/>
</dbReference>
<dbReference type="PROSITE" id="PS50102">
    <property type="entry name" value="RRM"/>
    <property type="match status" value="1"/>
</dbReference>
<evidence type="ECO:0000313" key="4">
    <source>
        <dbReference type="Proteomes" id="UP000231382"/>
    </source>
</evidence>
<dbReference type="SMART" id="SM00360">
    <property type="entry name" value="RRM"/>
    <property type="match status" value="1"/>
</dbReference>
<organism evidence="3 4">
    <name type="scientific">Candidatus Berkelbacteria bacterium CG10_big_fil_rev_8_21_14_0_10_43_13</name>
    <dbReference type="NCBI Taxonomy" id="1974514"/>
    <lineage>
        <taxon>Bacteria</taxon>
        <taxon>Candidatus Berkelbacteria</taxon>
    </lineage>
</organism>
<dbReference type="InterPro" id="IPR000504">
    <property type="entry name" value="RRM_dom"/>
</dbReference>
<evidence type="ECO:0000256" key="1">
    <source>
        <dbReference type="ARBA" id="ARBA00022884"/>
    </source>
</evidence>
<proteinExistence type="predicted"/>
<feature type="domain" description="RRM" evidence="2">
    <location>
        <begin position="15"/>
        <end position="93"/>
    </location>
</feature>
<dbReference type="InterPro" id="IPR052462">
    <property type="entry name" value="SLIRP/GR-RBP-like"/>
</dbReference>
<dbReference type="EMBL" id="PEZW01000027">
    <property type="protein sequence ID" value="PIS07351.1"/>
    <property type="molecule type" value="Genomic_DNA"/>
</dbReference>
<name>A0A2H0W5J7_9BACT</name>
<dbReference type="Pfam" id="PF00076">
    <property type="entry name" value="RRM_1"/>
    <property type="match status" value="1"/>
</dbReference>
<reference evidence="4" key="1">
    <citation type="submission" date="2017-09" db="EMBL/GenBank/DDBJ databases">
        <title>Depth-based differentiation of microbial function through sediment-hosted aquifers and enrichment of novel symbionts in the deep terrestrial subsurface.</title>
        <authorList>
            <person name="Probst A.J."/>
            <person name="Ladd B."/>
            <person name="Jarett J.K."/>
            <person name="Geller-Mcgrath D.E."/>
            <person name="Sieber C.M.K."/>
            <person name="Emerson J.B."/>
            <person name="Anantharaman K."/>
            <person name="Thomas B.C."/>
            <person name="Malmstrom R."/>
            <person name="Stieglmeier M."/>
            <person name="Klingl A."/>
            <person name="Woyke T."/>
            <person name="Ryan C.M."/>
            <person name="Banfield J.F."/>
        </authorList>
    </citation>
    <scope>NUCLEOTIDE SEQUENCE [LARGE SCALE GENOMIC DNA]</scope>
</reference>
<keyword evidence="1" id="KW-0694">RNA-binding</keyword>